<dbReference type="InterPro" id="IPR006983">
    <property type="entry name" value="MbeD_MobD"/>
</dbReference>
<dbReference type="KEGG" id="asoc:CB4_00708"/>
<dbReference type="AlphaFoldDB" id="A0A0U5ARY9"/>
<dbReference type="Pfam" id="PF04899">
    <property type="entry name" value="MbeD_MobD"/>
    <property type="match status" value="1"/>
</dbReference>
<dbReference type="Gene3D" id="3.90.20.10">
    <property type="match status" value="1"/>
</dbReference>
<dbReference type="OrthoDB" id="2679415at2"/>
<organism evidence="1 2">
    <name type="scientific">Aneurinibacillus soli</name>
    <dbReference type="NCBI Taxonomy" id="1500254"/>
    <lineage>
        <taxon>Bacteria</taxon>
        <taxon>Bacillati</taxon>
        <taxon>Bacillota</taxon>
        <taxon>Bacilli</taxon>
        <taxon>Bacillales</taxon>
        <taxon>Paenibacillaceae</taxon>
        <taxon>Aneurinibacillus group</taxon>
        <taxon>Aneurinibacillus</taxon>
    </lineage>
</organism>
<dbReference type="Proteomes" id="UP000217696">
    <property type="component" value="Chromosome"/>
</dbReference>
<name>A0A0U5ARY9_9BACL</name>
<sequence length="78" mass="9225">MEDMLKQILVEMQSMKQEMNQRFDHVDKQFDELNHKLEVIREQTASNSEMYSPVADVQKQVDELSTDVKLIKRAITNQ</sequence>
<protein>
    <submittedName>
        <fullName evidence="1">Uncharacterized protein</fullName>
    </submittedName>
</protein>
<evidence type="ECO:0000313" key="2">
    <source>
        <dbReference type="Proteomes" id="UP000217696"/>
    </source>
</evidence>
<dbReference type="EMBL" id="AP017312">
    <property type="protein sequence ID" value="BAU26581.1"/>
    <property type="molecule type" value="Genomic_DNA"/>
</dbReference>
<dbReference type="RefSeq" id="WP_096463615.1">
    <property type="nucleotide sequence ID" value="NZ_AP017312.1"/>
</dbReference>
<gene>
    <name evidence="1" type="ORF">CB4_00708</name>
</gene>
<proteinExistence type="predicted"/>
<keyword evidence="2" id="KW-1185">Reference proteome</keyword>
<evidence type="ECO:0000313" key="1">
    <source>
        <dbReference type="EMBL" id="BAU26581.1"/>
    </source>
</evidence>
<accession>A0A0U5ARY9</accession>
<reference evidence="1 2" key="1">
    <citation type="submission" date="2015-12" db="EMBL/GenBank/DDBJ databases">
        <title>Genome sequence of Aneurinibacillus soli.</title>
        <authorList>
            <person name="Lee J.S."/>
            <person name="Lee K.C."/>
            <person name="Kim K.K."/>
            <person name="Lee B.W."/>
        </authorList>
    </citation>
    <scope>NUCLEOTIDE SEQUENCE [LARGE SCALE GENOMIC DNA]</scope>
    <source>
        <strain evidence="1 2">CB4</strain>
    </source>
</reference>